<gene>
    <name evidence="1" type="ORF">HNQ37_001255</name>
</gene>
<dbReference type="RefSeq" id="WP_183540336.1">
    <property type="nucleotide sequence ID" value="NZ_JACHHV010000022.1"/>
</dbReference>
<comment type="caution">
    <text evidence="1">The sequence shown here is derived from an EMBL/GenBank/DDBJ whole genome shotgun (WGS) entry which is preliminary data.</text>
</comment>
<accession>A0A841C9V0</accession>
<dbReference type="Proteomes" id="UP000562464">
    <property type="component" value="Unassembled WGS sequence"/>
</dbReference>
<dbReference type="EMBL" id="JACHHV010000022">
    <property type="protein sequence ID" value="MBB5888362.1"/>
    <property type="molecule type" value="Genomic_DNA"/>
</dbReference>
<proteinExistence type="predicted"/>
<sequence length="55" mass="6455">MQEHPSIKGKHLTLIERRKIERWHNRKHRSERTDCTTTARLLSKGDESGGEPSFL</sequence>
<evidence type="ECO:0000313" key="1">
    <source>
        <dbReference type="EMBL" id="MBB5888362.1"/>
    </source>
</evidence>
<dbReference type="AlphaFoldDB" id="A0A841C9V0"/>
<evidence type="ECO:0000313" key="2">
    <source>
        <dbReference type="Proteomes" id="UP000562464"/>
    </source>
</evidence>
<organism evidence="1 2">
    <name type="scientific">Lactovum miscens</name>
    <dbReference type="NCBI Taxonomy" id="190387"/>
    <lineage>
        <taxon>Bacteria</taxon>
        <taxon>Bacillati</taxon>
        <taxon>Bacillota</taxon>
        <taxon>Bacilli</taxon>
        <taxon>Lactobacillales</taxon>
        <taxon>Streptococcaceae</taxon>
        <taxon>Lactovum</taxon>
    </lineage>
</organism>
<keyword evidence="2" id="KW-1185">Reference proteome</keyword>
<reference evidence="1 2" key="1">
    <citation type="submission" date="2020-08" db="EMBL/GenBank/DDBJ databases">
        <title>Genomic Encyclopedia of Type Strains, Phase IV (KMG-IV): sequencing the most valuable type-strain genomes for metagenomic binning, comparative biology and taxonomic classification.</title>
        <authorList>
            <person name="Goeker M."/>
        </authorList>
    </citation>
    <scope>NUCLEOTIDE SEQUENCE [LARGE SCALE GENOMIC DNA]</scope>
    <source>
        <strain evidence="1 2">DSM 14925</strain>
    </source>
</reference>
<protein>
    <submittedName>
        <fullName evidence="1">Uncharacterized protein</fullName>
    </submittedName>
</protein>
<name>A0A841C9V0_9LACT</name>